<comment type="caution">
    <text evidence="3">The sequence shown here is derived from an EMBL/GenBank/DDBJ whole genome shotgun (WGS) entry which is preliminary data.</text>
</comment>
<keyword evidence="4" id="KW-1185">Reference proteome</keyword>
<keyword evidence="1" id="KW-1133">Transmembrane helix</keyword>
<evidence type="ECO:0000313" key="4">
    <source>
        <dbReference type="Proteomes" id="UP000247099"/>
    </source>
</evidence>
<keyword evidence="1" id="KW-0812">Transmembrane</keyword>
<protein>
    <recommendedName>
        <fullName evidence="2">SMODS and SLOG-associating 2TM effector domain-containing protein</fullName>
    </recommendedName>
</protein>
<organism evidence="3 4">
    <name type="scientific">Coraliomargarita sinensis</name>
    <dbReference type="NCBI Taxonomy" id="2174842"/>
    <lineage>
        <taxon>Bacteria</taxon>
        <taxon>Pseudomonadati</taxon>
        <taxon>Verrucomicrobiota</taxon>
        <taxon>Opitutia</taxon>
        <taxon>Puniceicoccales</taxon>
        <taxon>Coraliomargaritaceae</taxon>
        <taxon>Coraliomargarita</taxon>
    </lineage>
</organism>
<dbReference type="AlphaFoldDB" id="A0A317ZKL6"/>
<sequence>MNKEASTTESPIPNYVADNDWEKELNYKTWVTKAARFQANKRLLETHKLSSITISVLSCCLIIAASLPIYVGNASLPFPSYWMNFLITSIAVLVLVFTQIESSSHYNLEAHKFHTNALKIANIYNELRIAKHIEDDKERFEAIISLTRKYEAVLAECENHDPIDYAISKTKKSEYFTLTEKEKKEIFKEYDWKVRKKYHILIGAVTLFTLVLTAAVILSPVISEVMPDAN</sequence>
<feature type="transmembrane region" description="Helical" evidence="1">
    <location>
        <begin position="198"/>
        <end position="222"/>
    </location>
</feature>
<proteinExistence type="predicted"/>
<evidence type="ECO:0000256" key="1">
    <source>
        <dbReference type="SAM" id="Phobius"/>
    </source>
</evidence>
<dbReference type="OrthoDB" id="195007at2"/>
<accession>A0A317ZKL6</accession>
<dbReference type="InterPro" id="IPR041115">
    <property type="entry name" value="SLATT_5"/>
</dbReference>
<feature type="domain" description="SMODS and SLOG-associating 2TM effector" evidence="2">
    <location>
        <begin position="23"/>
        <end position="212"/>
    </location>
</feature>
<evidence type="ECO:0000259" key="2">
    <source>
        <dbReference type="Pfam" id="PF18160"/>
    </source>
</evidence>
<dbReference type="RefSeq" id="WP_110130812.1">
    <property type="nucleotide sequence ID" value="NZ_QHJQ01000004.1"/>
</dbReference>
<name>A0A317ZKL6_9BACT</name>
<feature type="transmembrane region" description="Helical" evidence="1">
    <location>
        <begin position="49"/>
        <end position="69"/>
    </location>
</feature>
<reference evidence="3 4" key="1">
    <citation type="submission" date="2018-05" db="EMBL/GenBank/DDBJ databases">
        <title>Coraliomargarita sinensis sp. nov., isolated from a marine solar saltern.</title>
        <authorList>
            <person name="Zhou L.Y."/>
        </authorList>
    </citation>
    <scope>NUCLEOTIDE SEQUENCE [LARGE SCALE GENOMIC DNA]</scope>
    <source>
        <strain evidence="3 4">WN38</strain>
    </source>
</reference>
<dbReference type="InParanoid" id="A0A317ZKL6"/>
<gene>
    <name evidence="3" type="ORF">DDZ13_07450</name>
</gene>
<evidence type="ECO:0000313" key="3">
    <source>
        <dbReference type="EMBL" id="PXA04359.1"/>
    </source>
</evidence>
<dbReference type="EMBL" id="QHJQ01000004">
    <property type="protein sequence ID" value="PXA04359.1"/>
    <property type="molecule type" value="Genomic_DNA"/>
</dbReference>
<feature type="transmembrane region" description="Helical" evidence="1">
    <location>
        <begin position="81"/>
        <end position="98"/>
    </location>
</feature>
<dbReference type="NCBIfam" id="NF033631">
    <property type="entry name" value="SLATT_5"/>
    <property type="match status" value="1"/>
</dbReference>
<dbReference type="Proteomes" id="UP000247099">
    <property type="component" value="Unassembled WGS sequence"/>
</dbReference>
<keyword evidence="1" id="KW-0472">Membrane</keyword>
<dbReference type="Pfam" id="PF18160">
    <property type="entry name" value="SLATT_5"/>
    <property type="match status" value="1"/>
</dbReference>